<dbReference type="Gene3D" id="3.40.50.1820">
    <property type="entry name" value="alpha/beta hydrolase"/>
    <property type="match status" value="2"/>
</dbReference>
<evidence type="ECO:0000256" key="5">
    <source>
        <dbReference type="ARBA" id="ARBA00022670"/>
    </source>
</evidence>
<dbReference type="InterPro" id="IPR029058">
    <property type="entry name" value="AB_hydrolase_fold"/>
</dbReference>
<evidence type="ECO:0000256" key="7">
    <source>
        <dbReference type="ARBA" id="ARBA00022801"/>
    </source>
</evidence>
<evidence type="ECO:0000256" key="3">
    <source>
        <dbReference type="ARBA" id="ARBA00022448"/>
    </source>
</evidence>
<dbReference type="Gene3D" id="1.10.287.410">
    <property type="match status" value="1"/>
</dbReference>
<comment type="subcellular location">
    <subcellularLocation>
        <location evidence="1">Membrane</location>
        <topology evidence="1">Multi-pass membrane protein</topology>
    </subcellularLocation>
</comment>
<reference evidence="15 16" key="1">
    <citation type="submission" date="2017-06" db="EMBL/GenBank/DDBJ databases">
        <title>Comparative genomic analysis of Ambrosia Fusariam Clade fungi.</title>
        <authorList>
            <person name="Stajich J.E."/>
            <person name="Carrillo J."/>
            <person name="Kijimoto T."/>
            <person name="Eskalen A."/>
            <person name="O'Donnell K."/>
            <person name="Kasson M."/>
        </authorList>
    </citation>
    <scope>NUCLEOTIDE SEQUENCE [LARGE SCALE GENOMIC DNA]</scope>
    <source>
        <strain evidence="15 16">NRRL62606</strain>
    </source>
</reference>
<dbReference type="Proteomes" id="UP000287972">
    <property type="component" value="Unassembled WGS sequence"/>
</dbReference>
<keyword evidence="9 13" id="KW-0472">Membrane</keyword>
<evidence type="ECO:0000256" key="6">
    <source>
        <dbReference type="ARBA" id="ARBA00022692"/>
    </source>
</evidence>
<comment type="caution">
    <text evidence="15">The sequence shown here is derived from an EMBL/GenBank/DDBJ whole genome shotgun (WGS) entry which is preliminary data.</text>
</comment>
<dbReference type="Pfam" id="PF04082">
    <property type="entry name" value="Fungal_trans"/>
    <property type="match status" value="1"/>
</dbReference>
<dbReference type="EMBL" id="NKCL01000220">
    <property type="protein sequence ID" value="RSL78119.1"/>
    <property type="molecule type" value="Genomic_DNA"/>
</dbReference>
<evidence type="ECO:0000256" key="8">
    <source>
        <dbReference type="ARBA" id="ARBA00022989"/>
    </source>
</evidence>
<accession>A0A428RKS2</accession>
<evidence type="ECO:0000256" key="4">
    <source>
        <dbReference type="ARBA" id="ARBA00022645"/>
    </source>
</evidence>
<feature type="transmembrane region" description="Helical" evidence="13">
    <location>
        <begin position="387"/>
        <end position="410"/>
    </location>
</feature>
<feature type="transmembrane region" description="Helical" evidence="13">
    <location>
        <begin position="98"/>
        <end position="117"/>
    </location>
</feature>
<evidence type="ECO:0000256" key="11">
    <source>
        <dbReference type="ARBA" id="ARBA00023242"/>
    </source>
</evidence>
<dbReference type="Pfam" id="PF00450">
    <property type="entry name" value="Peptidase_S10"/>
    <property type="match status" value="1"/>
</dbReference>
<dbReference type="GO" id="GO:0006508">
    <property type="term" value="P:proteolysis"/>
    <property type="evidence" value="ECO:0007669"/>
    <property type="project" value="UniProtKB-KW"/>
</dbReference>
<evidence type="ECO:0000256" key="1">
    <source>
        <dbReference type="ARBA" id="ARBA00004141"/>
    </source>
</evidence>
<gene>
    <name evidence="15" type="ORF">CEP51_008474</name>
</gene>
<dbReference type="PANTHER" id="PTHR43791">
    <property type="entry name" value="PERMEASE-RELATED"/>
    <property type="match status" value="1"/>
</dbReference>
<evidence type="ECO:0000313" key="15">
    <source>
        <dbReference type="EMBL" id="RSL78119.1"/>
    </source>
</evidence>
<evidence type="ECO:0000256" key="12">
    <source>
        <dbReference type="SAM" id="MobiDB-lite"/>
    </source>
</evidence>
<dbReference type="PANTHER" id="PTHR43791:SF54">
    <property type="entry name" value="MAJOR FACILITATOR SUPERFAMILY (MFS) PROFILE DOMAIN-CONTAINING PROTEIN-RELATED"/>
    <property type="match status" value="1"/>
</dbReference>
<evidence type="ECO:0000256" key="10">
    <source>
        <dbReference type="ARBA" id="ARBA00023180"/>
    </source>
</evidence>
<evidence type="ECO:0000259" key="14">
    <source>
        <dbReference type="PROSITE" id="PS50850"/>
    </source>
</evidence>
<feature type="transmembrane region" description="Helical" evidence="13">
    <location>
        <begin position="332"/>
        <end position="349"/>
    </location>
</feature>
<evidence type="ECO:0000256" key="9">
    <source>
        <dbReference type="ARBA" id="ARBA00023136"/>
    </source>
</evidence>
<evidence type="ECO:0000256" key="2">
    <source>
        <dbReference type="ARBA" id="ARBA00009431"/>
    </source>
</evidence>
<keyword evidence="10" id="KW-0325">Glycoprotein</keyword>
<feature type="transmembrane region" description="Helical" evidence="13">
    <location>
        <begin position="448"/>
        <end position="474"/>
    </location>
</feature>
<keyword evidence="7" id="KW-0378">Hydrolase</keyword>
<feature type="transmembrane region" description="Helical" evidence="13">
    <location>
        <begin position="422"/>
        <end position="442"/>
    </location>
</feature>
<dbReference type="SUPFAM" id="SSF53474">
    <property type="entry name" value="alpha/beta-Hydrolases"/>
    <property type="match status" value="1"/>
</dbReference>
<dbReference type="InterPro" id="IPR036259">
    <property type="entry name" value="MFS_trans_sf"/>
</dbReference>
<organism evidence="15 16">
    <name type="scientific">Fusarium floridanum</name>
    <dbReference type="NCBI Taxonomy" id="1325733"/>
    <lineage>
        <taxon>Eukaryota</taxon>
        <taxon>Fungi</taxon>
        <taxon>Dikarya</taxon>
        <taxon>Ascomycota</taxon>
        <taxon>Pezizomycotina</taxon>
        <taxon>Sordariomycetes</taxon>
        <taxon>Hypocreomycetidae</taxon>
        <taxon>Hypocreales</taxon>
        <taxon>Nectriaceae</taxon>
        <taxon>Fusarium</taxon>
        <taxon>Fusarium solani species complex</taxon>
    </lineage>
</organism>
<dbReference type="InterPro" id="IPR007219">
    <property type="entry name" value="XnlR_reg_dom"/>
</dbReference>
<keyword evidence="5" id="KW-0645">Protease</keyword>
<dbReference type="SUPFAM" id="SSF103473">
    <property type="entry name" value="MFS general substrate transporter"/>
    <property type="match status" value="1"/>
</dbReference>
<dbReference type="Gene3D" id="1.20.1250.20">
    <property type="entry name" value="MFS general substrate transporter like domains"/>
    <property type="match status" value="2"/>
</dbReference>
<dbReference type="GO" id="GO:0006351">
    <property type="term" value="P:DNA-templated transcription"/>
    <property type="evidence" value="ECO:0007669"/>
    <property type="project" value="InterPro"/>
</dbReference>
<feature type="transmembrane region" description="Helical" evidence="13">
    <location>
        <begin position="186"/>
        <end position="206"/>
    </location>
</feature>
<sequence length="1366" mass="154368">MATITDDKLPAEGTHDTAMDVAKGSVHAHNEYDEYLDLSREFTGQRLQKLVRKVDWHVLPQLIIIYLMSYVDRSNVGNAKLFGAIPDMGMTGQDWNTALSVFFVTYAAGGVPSNIALKRFGPKIWLPILLAAVSLVLIFSSMQQNRAGWTAFRVLLGWFEAGIFPGCSFILTYWYSPAEIHSRMTIFYCGASAAGAFSGLLAFGIGHLDYTWGYRGWRFIYCIEGLFSLLLAFLGFWVLNDAPAKVTKWLTPEEKRFLILRNRYAAGGETGIAEKEEFSWKAAKDAFSSFHIYAVALMEFTLCVTVYGYSFVLPTIISNLGYTAATAQAMTAPPYIFACIVTVFSGWAADRYKQRMLSVILPNTLAACGFIVMMVTSRYPHLPGVTLFGVFLTTAGLYPISPAVTAWIALNCAGSMKRAVGIGAMISFSQLGGIVGSNIYIAGQSPTYPVGFGISLGMLVAFGIIWPVIYYFILKAINKKRAEMSMEEIHAKYSDEQLSEMGDRKSYLRNLEAERTRPRHSPQPSSHTGFEDGDANASDNCKHSFGHPTTVENAVENSAAEAFLAKVNQLRQDTTFSATSNPSPIEQGVVNDGARSSLVSSSYDYFRLAFDTSHSLISLSLPPYPYANHLLEQMEIYMGHDYHWFMRQRFKQRMDLTYKTPGSMESRDRLWLCRLLIVFALGETFVNYHVPVIHLGPTTDQPYGQDYQSEKLTVASSPPPPGTAFFEQALALLKLPFEEPSLEHIEILNLATFYSYSLNRKKAAYMYAGMGARMCNMLGLHQVPPETYPSLEKEHRKRVCWTSYCLDKMTSSELGLLPSFRSGQIQLDYPSDQQLEPEDADQFFEADFLRVRIQLTLMKAEADTFIDLWQSISDDIPDGERRASPILLKLENWQHELPTALKFDCESGMPETMAQAPNMRSLASLYLRWQQCFILLLRPFFLKQITYIVSDKQNEPFQDQTLQVFSDTCIRVARSNLSIEIDLWKRERIGHDFQHVLGNPPDAQPAFTVKQQSANLCDAGSRQWTGTVNVTDEKSMFFWYFESRHQPENDPVILWLNGGPGATGELGLFKDIGPCLVNQDGKSTSRNEYSWTDRANVIFIDQPIGIGFSSVKDRDDMAKNLHEGAYELQKFLSILTSKVFPELASKPWHIAGESMGGHYVTYYLHHILTQELPDAPLDIKVSSAIIVDGYIDFSRQAVGYYDFFCQDWRGDGSSPLINTEECEDMASYIPELGKYFLANVKPGGWNPYDSRRPCIEPPLCSDLDDGPALEYLNKPWVQELLGFHNVSFELIDCDLDRRWDDDRSAYLPTTKQLTWLLDNTNLHILFINGNNDIIVNTPGQMRLLDEQPWKREAWFRAQSFGEWYFK</sequence>
<dbReference type="GO" id="GO:0003677">
    <property type="term" value="F:DNA binding"/>
    <property type="evidence" value="ECO:0007669"/>
    <property type="project" value="InterPro"/>
</dbReference>
<feature type="transmembrane region" description="Helical" evidence="13">
    <location>
        <begin position="154"/>
        <end position="174"/>
    </location>
</feature>
<feature type="transmembrane region" description="Helical" evidence="13">
    <location>
        <begin position="671"/>
        <end position="690"/>
    </location>
</feature>
<evidence type="ECO:0000313" key="16">
    <source>
        <dbReference type="Proteomes" id="UP000287972"/>
    </source>
</evidence>
<dbReference type="PRINTS" id="PR00724">
    <property type="entry name" value="CRBOXYPTASEC"/>
</dbReference>
<feature type="transmembrane region" description="Helical" evidence="13">
    <location>
        <begin position="290"/>
        <end position="312"/>
    </location>
</feature>
<dbReference type="GO" id="GO:0022857">
    <property type="term" value="F:transmembrane transporter activity"/>
    <property type="evidence" value="ECO:0007669"/>
    <property type="project" value="InterPro"/>
</dbReference>
<keyword evidence="6 13" id="KW-0812">Transmembrane</keyword>
<keyword evidence="11" id="KW-0539">Nucleus</keyword>
<feature type="transmembrane region" description="Helical" evidence="13">
    <location>
        <begin position="356"/>
        <end position="375"/>
    </location>
</feature>
<feature type="transmembrane region" description="Helical" evidence="13">
    <location>
        <begin position="124"/>
        <end position="142"/>
    </location>
</feature>
<keyword evidence="4" id="KW-0121">Carboxypeptidase</keyword>
<keyword evidence="3" id="KW-0813">Transport</keyword>
<dbReference type="FunFam" id="1.20.1250.20:FF:000057">
    <property type="entry name" value="MFS general substrate transporter"/>
    <property type="match status" value="1"/>
</dbReference>
<keyword evidence="8 13" id="KW-1133">Transmembrane helix</keyword>
<comment type="similarity">
    <text evidence="2">Belongs to the peptidase S10 family.</text>
</comment>
<dbReference type="InterPro" id="IPR020846">
    <property type="entry name" value="MFS_dom"/>
</dbReference>
<protein>
    <recommendedName>
        <fullName evidence="14">Major facilitator superfamily (MFS) profile domain-containing protein</fullName>
    </recommendedName>
</protein>
<dbReference type="Pfam" id="PF07690">
    <property type="entry name" value="MFS_1"/>
    <property type="match status" value="1"/>
</dbReference>
<feature type="transmembrane region" description="Helical" evidence="13">
    <location>
        <begin position="218"/>
        <end position="239"/>
    </location>
</feature>
<dbReference type="GO" id="GO:0004185">
    <property type="term" value="F:serine-type carboxypeptidase activity"/>
    <property type="evidence" value="ECO:0007669"/>
    <property type="project" value="InterPro"/>
</dbReference>
<dbReference type="FunFam" id="1.20.1250.20:FF:000013">
    <property type="entry name" value="MFS general substrate transporter"/>
    <property type="match status" value="1"/>
</dbReference>
<proteinExistence type="inferred from homology"/>
<feature type="domain" description="Major facilitator superfamily (MFS) profile" evidence="14">
    <location>
        <begin position="58"/>
        <end position="481"/>
    </location>
</feature>
<dbReference type="InterPro" id="IPR011701">
    <property type="entry name" value="MFS"/>
</dbReference>
<dbReference type="CDD" id="cd12148">
    <property type="entry name" value="fungal_TF_MHR"/>
    <property type="match status" value="1"/>
</dbReference>
<dbReference type="GO" id="GO:0008270">
    <property type="term" value="F:zinc ion binding"/>
    <property type="evidence" value="ECO:0007669"/>
    <property type="project" value="InterPro"/>
</dbReference>
<keyword evidence="16" id="KW-1185">Reference proteome</keyword>
<feature type="region of interest" description="Disordered" evidence="12">
    <location>
        <begin position="514"/>
        <end position="548"/>
    </location>
</feature>
<dbReference type="InterPro" id="IPR001563">
    <property type="entry name" value="Peptidase_S10"/>
</dbReference>
<dbReference type="PROSITE" id="PS50850">
    <property type="entry name" value="MFS"/>
    <property type="match status" value="1"/>
</dbReference>
<name>A0A428RKS2_9HYPO</name>
<dbReference type="SMART" id="SM00906">
    <property type="entry name" value="Fungal_trans"/>
    <property type="match status" value="1"/>
</dbReference>
<evidence type="ECO:0000256" key="13">
    <source>
        <dbReference type="SAM" id="Phobius"/>
    </source>
</evidence>
<dbReference type="GO" id="GO:0016020">
    <property type="term" value="C:membrane"/>
    <property type="evidence" value="ECO:0007669"/>
    <property type="project" value="UniProtKB-SubCell"/>
</dbReference>